<evidence type="ECO:0000256" key="2">
    <source>
        <dbReference type="ARBA" id="ARBA00022448"/>
    </source>
</evidence>
<evidence type="ECO:0000259" key="7">
    <source>
        <dbReference type="PROSITE" id="PS50850"/>
    </source>
</evidence>
<feature type="transmembrane region" description="Helical" evidence="6">
    <location>
        <begin position="363"/>
        <end position="382"/>
    </location>
</feature>
<evidence type="ECO:0000256" key="1">
    <source>
        <dbReference type="ARBA" id="ARBA00004651"/>
    </source>
</evidence>
<evidence type="ECO:0000256" key="6">
    <source>
        <dbReference type="SAM" id="Phobius"/>
    </source>
</evidence>
<keyword evidence="5 6" id="KW-0472">Membrane</keyword>
<dbReference type="Pfam" id="PF07690">
    <property type="entry name" value="MFS_1"/>
    <property type="match status" value="1"/>
</dbReference>
<feature type="transmembrane region" description="Helical" evidence="6">
    <location>
        <begin position="79"/>
        <end position="96"/>
    </location>
</feature>
<feature type="transmembrane region" description="Helical" evidence="6">
    <location>
        <begin position="241"/>
        <end position="262"/>
    </location>
</feature>
<keyword evidence="3 6" id="KW-0812">Transmembrane</keyword>
<evidence type="ECO:0000256" key="3">
    <source>
        <dbReference type="ARBA" id="ARBA00022692"/>
    </source>
</evidence>
<dbReference type="CDD" id="cd17489">
    <property type="entry name" value="MFS_YfcJ_like"/>
    <property type="match status" value="1"/>
</dbReference>
<keyword evidence="2" id="KW-0813">Transport</keyword>
<dbReference type="InterPro" id="IPR052714">
    <property type="entry name" value="MFS_Exporter"/>
</dbReference>
<dbReference type="RefSeq" id="WP_307258859.1">
    <property type="nucleotide sequence ID" value="NZ_JAUSUC010000076.1"/>
</dbReference>
<sequence length="400" mass="44120">MNHQKVKLWTKDFLSISFTSFFIFLTFYILLITLPMYILEDLQGSQTEIGLVVSIFLISAILIRPFTGKWVDTVGQKKILLISLILFLVSSLFYFWTTNLWLLLLLRFVHGVGFGMVTTATGAIVADIVPDARRGEGMGYFATFMNLAMVIGPFLGLTTVQHANFTVVFSICVLFSVLSFLCGLLVKIPSKPSVELANTGLHFSNLFEKKAIPIALTAGAISFAYSGILSFLSVYAQEIHLVKAATFFFVVFAIVVILSRPFTGKWFDLHGDNIIIYPSILSLAIGLFLLSQATTSTVLLISGGFIGLGIGTLVPCFQTIAIKAAKPHRRGVATATFFTLFDLGLGVGSSILGFITGFIGYRYLYLSLSIYVLLTILLYFFLHGKNQKTIQIRRNIEAKG</sequence>
<name>A0AAJ1T3W4_9BACI</name>
<reference evidence="8" key="1">
    <citation type="submission" date="2023-07" db="EMBL/GenBank/DDBJ databases">
        <title>Genomic Encyclopedia of Type Strains, Phase IV (KMG-IV): sequencing the most valuable type-strain genomes for metagenomic binning, comparative biology and taxonomic classification.</title>
        <authorList>
            <person name="Goeker M."/>
        </authorList>
    </citation>
    <scope>NUCLEOTIDE SEQUENCE</scope>
    <source>
        <strain evidence="8">DSM 23947</strain>
    </source>
</reference>
<dbReference type="GO" id="GO:0022857">
    <property type="term" value="F:transmembrane transporter activity"/>
    <property type="evidence" value="ECO:0007669"/>
    <property type="project" value="InterPro"/>
</dbReference>
<feature type="transmembrane region" description="Helical" evidence="6">
    <location>
        <begin position="274"/>
        <end position="293"/>
    </location>
</feature>
<dbReference type="EMBL" id="JAUSUC010000076">
    <property type="protein sequence ID" value="MDQ0216777.1"/>
    <property type="molecule type" value="Genomic_DNA"/>
</dbReference>
<evidence type="ECO:0000313" key="9">
    <source>
        <dbReference type="Proteomes" id="UP001237207"/>
    </source>
</evidence>
<gene>
    <name evidence="8" type="ORF">J2S13_003263</name>
</gene>
<dbReference type="PANTHER" id="PTHR23531">
    <property type="entry name" value="QUINOLENE RESISTANCE PROTEIN NORA"/>
    <property type="match status" value="1"/>
</dbReference>
<dbReference type="InterPro" id="IPR020846">
    <property type="entry name" value="MFS_dom"/>
</dbReference>
<comment type="subcellular location">
    <subcellularLocation>
        <location evidence="1">Cell membrane</location>
        <topology evidence="1">Multi-pass membrane protein</topology>
    </subcellularLocation>
</comment>
<feature type="transmembrane region" description="Helical" evidence="6">
    <location>
        <begin position="163"/>
        <end position="186"/>
    </location>
</feature>
<dbReference type="SUPFAM" id="SSF103473">
    <property type="entry name" value="MFS general substrate transporter"/>
    <property type="match status" value="1"/>
</dbReference>
<evidence type="ECO:0000256" key="5">
    <source>
        <dbReference type="ARBA" id="ARBA00023136"/>
    </source>
</evidence>
<proteinExistence type="predicted"/>
<keyword evidence="9" id="KW-1185">Reference proteome</keyword>
<dbReference type="AlphaFoldDB" id="A0AAJ1T3W4"/>
<feature type="transmembrane region" description="Helical" evidence="6">
    <location>
        <begin position="299"/>
        <end position="320"/>
    </location>
</feature>
<comment type="caution">
    <text evidence="8">The sequence shown here is derived from an EMBL/GenBank/DDBJ whole genome shotgun (WGS) entry which is preliminary data.</text>
</comment>
<dbReference type="Proteomes" id="UP001237207">
    <property type="component" value="Unassembled WGS sequence"/>
</dbReference>
<protein>
    <submittedName>
        <fullName evidence="8">MFS family permease</fullName>
    </submittedName>
</protein>
<feature type="transmembrane region" description="Helical" evidence="6">
    <location>
        <begin position="49"/>
        <end position="67"/>
    </location>
</feature>
<feature type="transmembrane region" description="Helical" evidence="6">
    <location>
        <begin position="102"/>
        <end position="126"/>
    </location>
</feature>
<dbReference type="InterPro" id="IPR011701">
    <property type="entry name" value="MFS"/>
</dbReference>
<keyword evidence="4 6" id="KW-1133">Transmembrane helix</keyword>
<feature type="transmembrane region" description="Helical" evidence="6">
    <location>
        <begin position="211"/>
        <end position="235"/>
    </location>
</feature>
<dbReference type="PANTHER" id="PTHR23531:SF2">
    <property type="entry name" value="PERMEASE"/>
    <property type="match status" value="1"/>
</dbReference>
<evidence type="ECO:0000313" key="8">
    <source>
        <dbReference type="EMBL" id="MDQ0216777.1"/>
    </source>
</evidence>
<dbReference type="GO" id="GO:0005886">
    <property type="term" value="C:plasma membrane"/>
    <property type="evidence" value="ECO:0007669"/>
    <property type="project" value="UniProtKB-SubCell"/>
</dbReference>
<evidence type="ECO:0000256" key="4">
    <source>
        <dbReference type="ARBA" id="ARBA00022989"/>
    </source>
</evidence>
<dbReference type="PROSITE" id="PS50850">
    <property type="entry name" value="MFS"/>
    <property type="match status" value="1"/>
</dbReference>
<feature type="transmembrane region" description="Helical" evidence="6">
    <location>
        <begin position="138"/>
        <end position="157"/>
    </location>
</feature>
<feature type="transmembrane region" description="Helical" evidence="6">
    <location>
        <begin position="332"/>
        <end position="357"/>
    </location>
</feature>
<feature type="domain" description="Major facilitator superfamily (MFS) profile" evidence="7">
    <location>
        <begin position="12"/>
        <end position="387"/>
    </location>
</feature>
<feature type="transmembrane region" description="Helical" evidence="6">
    <location>
        <begin position="12"/>
        <end position="37"/>
    </location>
</feature>
<accession>A0AAJ1T3W4</accession>
<dbReference type="Gene3D" id="1.20.1250.20">
    <property type="entry name" value="MFS general substrate transporter like domains"/>
    <property type="match status" value="1"/>
</dbReference>
<organism evidence="8 9">
    <name type="scientific">Oikeobacillus pervagus</name>
    <dbReference type="NCBI Taxonomy" id="1325931"/>
    <lineage>
        <taxon>Bacteria</taxon>
        <taxon>Bacillati</taxon>
        <taxon>Bacillota</taxon>
        <taxon>Bacilli</taxon>
        <taxon>Bacillales</taxon>
        <taxon>Bacillaceae</taxon>
        <taxon>Oikeobacillus</taxon>
    </lineage>
</organism>
<dbReference type="InterPro" id="IPR036259">
    <property type="entry name" value="MFS_trans_sf"/>
</dbReference>